<dbReference type="STRING" id="1448308.A0A2T2NFM4"/>
<proteinExistence type="predicted"/>
<feature type="domain" description="Mtf2-like C-terminal" evidence="2">
    <location>
        <begin position="189"/>
        <end position="398"/>
    </location>
</feature>
<gene>
    <name evidence="3" type="ORF">BS50DRAFT_575677</name>
</gene>
<sequence>MSLRTSTFRALSRSRTPNSKILVPFLYQTATIQQRHPAARRDASSRSRRGDDIPFENETITSSANDVNTSHNTTITGSERAAFEKLYKKFSAEEKPRDSNSVREEVDQVADEYYEEEDDDKDSESVSLDSVFDAVFTGQQTFKPRSLRPARGKAENLATLAEEILKPEIKAARAESQRLSKKRMEKSQLKETTRIQGLFEQAETDRELWQVVERQVFEQVRRMDLDGLATWDKKSKIPVAKRKRAVPGATQRFPTSPTDPPWDLARAREQQRLVFGTFPLHLKAAANVLRENFPASPLPFSILSTLKSLGRSSYALGATRGLYKSLIHTAWTQHASYEYIDELLHDMDNGGIECDQGLLELLDRIISQHHRATKNGLGTSMRMVVSLEQNQEGVRKLEAWRETIAQRLGTWTENRISNRGGIVSRTPFNRPWTPRDNVLGVVNTESNGSLLSLSSSNQRRKGFRRTTTS</sequence>
<evidence type="ECO:0000313" key="3">
    <source>
        <dbReference type="EMBL" id="PSN64235.1"/>
    </source>
</evidence>
<reference evidence="3 4" key="1">
    <citation type="journal article" date="2018" name="Front. Microbiol.">
        <title>Genome-Wide Analysis of Corynespora cassiicola Leaf Fall Disease Putative Effectors.</title>
        <authorList>
            <person name="Lopez D."/>
            <person name="Ribeiro S."/>
            <person name="Label P."/>
            <person name="Fumanal B."/>
            <person name="Venisse J.S."/>
            <person name="Kohler A."/>
            <person name="de Oliveira R.R."/>
            <person name="Labutti K."/>
            <person name="Lipzen A."/>
            <person name="Lail K."/>
            <person name="Bauer D."/>
            <person name="Ohm R.A."/>
            <person name="Barry K.W."/>
            <person name="Spatafora J."/>
            <person name="Grigoriev I.V."/>
            <person name="Martin F.M."/>
            <person name="Pujade-Renaud V."/>
        </authorList>
    </citation>
    <scope>NUCLEOTIDE SEQUENCE [LARGE SCALE GENOMIC DNA]</scope>
    <source>
        <strain evidence="3 4">Philippines</strain>
    </source>
</reference>
<dbReference type="PANTHER" id="PTHR39468">
    <property type="entry name" value="CHROMOSOME 7, WHOLE GENOME SHOTGUN SEQUENCE"/>
    <property type="match status" value="1"/>
</dbReference>
<feature type="compositionally biased region" description="Basic residues" evidence="1">
    <location>
        <begin position="458"/>
        <end position="469"/>
    </location>
</feature>
<evidence type="ECO:0000256" key="1">
    <source>
        <dbReference type="SAM" id="MobiDB-lite"/>
    </source>
</evidence>
<dbReference type="Proteomes" id="UP000240883">
    <property type="component" value="Unassembled WGS sequence"/>
</dbReference>
<dbReference type="InterPro" id="IPR040009">
    <property type="entry name" value="Mtf2/C5D6.12-like"/>
</dbReference>
<feature type="compositionally biased region" description="Basic and acidic residues" evidence="1">
    <location>
        <begin position="39"/>
        <end position="52"/>
    </location>
</feature>
<evidence type="ECO:0000259" key="2">
    <source>
        <dbReference type="Pfam" id="PF19189"/>
    </source>
</evidence>
<dbReference type="InterPro" id="IPR043837">
    <property type="entry name" value="Mtf2-like_C"/>
</dbReference>
<keyword evidence="4" id="KW-1185">Reference proteome</keyword>
<accession>A0A2T2NFM4</accession>
<dbReference type="Pfam" id="PF19189">
    <property type="entry name" value="Mtf2"/>
    <property type="match status" value="1"/>
</dbReference>
<name>A0A2T2NFM4_CORCC</name>
<feature type="region of interest" description="Disordered" evidence="1">
    <location>
        <begin position="240"/>
        <end position="262"/>
    </location>
</feature>
<evidence type="ECO:0000313" key="4">
    <source>
        <dbReference type="Proteomes" id="UP000240883"/>
    </source>
</evidence>
<dbReference type="GO" id="GO:0005739">
    <property type="term" value="C:mitochondrion"/>
    <property type="evidence" value="ECO:0007669"/>
    <property type="project" value="InterPro"/>
</dbReference>
<feature type="region of interest" description="Disordered" evidence="1">
    <location>
        <begin position="33"/>
        <end position="76"/>
    </location>
</feature>
<feature type="region of interest" description="Disordered" evidence="1">
    <location>
        <begin position="450"/>
        <end position="469"/>
    </location>
</feature>
<feature type="compositionally biased region" description="Polar residues" evidence="1">
    <location>
        <begin position="58"/>
        <end position="76"/>
    </location>
</feature>
<dbReference type="AlphaFoldDB" id="A0A2T2NFM4"/>
<protein>
    <recommendedName>
        <fullName evidence="2">Mtf2-like C-terminal domain-containing protein</fullName>
    </recommendedName>
</protein>
<dbReference type="OrthoDB" id="2444174at2759"/>
<dbReference type="PANTHER" id="PTHR39468:SF1">
    <property type="entry name" value="MTF2-LIKE C-TERMINAL DOMAIN-CONTAINING PROTEIN"/>
    <property type="match status" value="1"/>
</dbReference>
<organism evidence="3 4">
    <name type="scientific">Corynespora cassiicola Philippines</name>
    <dbReference type="NCBI Taxonomy" id="1448308"/>
    <lineage>
        <taxon>Eukaryota</taxon>
        <taxon>Fungi</taxon>
        <taxon>Dikarya</taxon>
        <taxon>Ascomycota</taxon>
        <taxon>Pezizomycotina</taxon>
        <taxon>Dothideomycetes</taxon>
        <taxon>Pleosporomycetidae</taxon>
        <taxon>Pleosporales</taxon>
        <taxon>Corynesporascaceae</taxon>
        <taxon>Corynespora</taxon>
    </lineage>
</organism>
<dbReference type="EMBL" id="KZ678138">
    <property type="protein sequence ID" value="PSN64235.1"/>
    <property type="molecule type" value="Genomic_DNA"/>
</dbReference>